<organism evidence="1 2">
    <name type="scientific">Berkelbacteria bacterium GW2011_GWA2_35_9</name>
    <dbReference type="NCBI Taxonomy" id="1618333"/>
    <lineage>
        <taxon>Bacteria</taxon>
        <taxon>Candidatus Berkelbacteria</taxon>
    </lineage>
</organism>
<dbReference type="AlphaFoldDB" id="A0A0G0FNV5"/>
<dbReference type="EMBL" id="LBRB01000003">
    <property type="protein sequence ID" value="KKP89085.1"/>
    <property type="molecule type" value="Genomic_DNA"/>
</dbReference>
<name>A0A0G0FNV5_9BACT</name>
<sequence length="106" mass="12223">MSLTKQDLKDIKGIVKETVSTEIDNFAIIVAKGFDEVHDKLKEHDKRFGKIEDQLTYQNQKIDQNHSEVMSEIKHTRIMESEDIQAIGSDVINLDKRVTKLERAVL</sequence>
<evidence type="ECO:0000313" key="2">
    <source>
        <dbReference type="Proteomes" id="UP000034316"/>
    </source>
</evidence>
<reference evidence="1 2" key="1">
    <citation type="journal article" date="2015" name="Nature">
        <title>rRNA introns, odd ribosomes, and small enigmatic genomes across a large radiation of phyla.</title>
        <authorList>
            <person name="Brown C.T."/>
            <person name="Hug L.A."/>
            <person name="Thomas B.C."/>
            <person name="Sharon I."/>
            <person name="Castelle C.J."/>
            <person name="Singh A."/>
            <person name="Wilkins M.J."/>
            <person name="Williams K.H."/>
            <person name="Banfield J.F."/>
        </authorList>
    </citation>
    <scope>NUCLEOTIDE SEQUENCE [LARGE SCALE GENOMIC DNA]</scope>
</reference>
<evidence type="ECO:0000313" key="1">
    <source>
        <dbReference type="EMBL" id="KKP89085.1"/>
    </source>
</evidence>
<dbReference type="Proteomes" id="UP000034316">
    <property type="component" value="Unassembled WGS sequence"/>
</dbReference>
<dbReference type="STRING" id="1618333.UR93_C0003G0022"/>
<protein>
    <submittedName>
        <fullName evidence="1">Uncharacterized protein</fullName>
    </submittedName>
</protein>
<comment type="caution">
    <text evidence="1">The sequence shown here is derived from an EMBL/GenBank/DDBJ whole genome shotgun (WGS) entry which is preliminary data.</text>
</comment>
<gene>
    <name evidence="1" type="ORF">UR93_C0003G0022</name>
</gene>
<accession>A0A0G0FNV5</accession>
<proteinExistence type="predicted"/>